<organism evidence="1">
    <name type="scientific">Amphimedon queenslandica</name>
    <name type="common">Sponge</name>
    <dbReference type="NCBI Taxonomy" id="400682"/>
    <lineage>
        <taxon>Eukaryota</taxon>
        <taxon>Metazoa</taxon>
        <taxon>Porifera</taxon>
        <taxon>Demospongiae</taxon>
        <taxon>Heteroscleromorpha</taxon>
        <taxon>Haplosclerida</taxon>
        <taxon>Niphatidae</taxon>
        <taxon>Amphimedon</taxon>
    </lineage>
</organism>
<evidence type="ECO:0000313" key="1">
    <source>
        <dbReference type="EnsemblMetazoa" id="Aqu2.1.16501_001"/>
    </source>
</evidence>
<proteinExistence type="predicted"/>
<accession>A0A1X7TNV7</accession>
<dbReference type="EnsemblMetazoa" id="Aqu2.1.16501_001">
    <property type="protein sequence ID" value="Aqu2.1.16501_001"/>
    <property type="gene ID" value="Aqu2.1.16501"/>
</dbReference>
<dbReference type="InParanoid" id="A0A1X7TNV7"/>
<dbReference type="AlphaFoldDB" id="A0A1X7TNV7"/>
<reference evidence="1" key="1">
    <citation type="submission" date="2017-05" db="UniProtKB">
        <authorList>
            <consortium name="EnsemblMetazoa"/>
        </authorList>
    </citation>
    <scope>IDENTIFICATION</scope>
</reference>
<name>A0A1X7TNV7_AMPQE</name>
<protein>
    <submittedName>
        <fullName evidence="1">Uncharacterized protein</fullName>
    </submittedName>
</protein>
<sequence>MLKDMKSALRQVLWKHFVVVFTFTNKFIENDSLSQLPEIKQKAAVEKKRTEFKEFIYTCISGRVERNVFNDIPFCFAGGAQQIQFDLLENWLGELWGACIDRSSDEA</sequence>